<evidence type="ECO:0000313" key="3">
    <source>
        <dbReference type="Proteomes" id="UP000247681"/>
    </source>
</evidence>
<dbReference type="Gene3D" id="2.40.160.20">
    <property type="match status" value="1"/>
</dbReference>
<proteinExistence type="predicted"/>
<keyword evidence="3" id="KW-1185">Reference proteome</keyword>
<feature type="chain" id="PRO_5016119721" description="Outer membrane protein beta-barrel domain-containing protein" evidence="1">
    <location>
        <begin position="19"/>
        <end position="161"/>
    </location>
</feature>
<evidence type="ECO:0000313" key="2">
    <source>
        <dbReference type="EMBL" id="PXY46204.1"/>
    </source>
</evidence>
<comment type="caution">
    <text evidence="2">The sequence shown here is derived from an EMBL/GenBank/DDBJ whole genome shotgun (WGS) entry which is preliminary data.</text>
</comment>
<dbReference type="InterPro" id="IPR011250">
    <property type="entry name" value="OMP/PagP_B-barrel"/>
</dbReference>
<evidence type="ECO:0008006" key="4">
    <source>
        <dbReference type="Google" id="ProtNLM"/>
    </source>
</evidence>
<evidence type="ECO:0000256" key="1">
    <source>
        <dbReference type="SAM" id="SignalP"/>
    </source>
</evidence>
<protein>
    <recommendedName>
        <fullName evidence="4">Outer membrane protein beta-barrel domain-containing protein</fullName>
    </recommendedName>
</protein>
<name>A0A2V4CK32_9FLAO</name>
<organism evidence="2 3">
    <name type="scientific">Flavobacterium hydrophilum</name>
    <dbReference type="NCBI Taxonomy" id="2211445"/>
    <lineage>
        <taxon>Bacteria</taxon>
        <taxon>Pseudomonadati</taxon>
        <taxon>Bacteroidota</taxon>
        <taxon>Flavobacteriia</taxon>
        <taxon>Flavobacteriales</taxon>
        <taxon>Flavobacteriaceae</taxon>
        <taxon>Flavobacterium</taxon>
    </lineage>
</organism>
<gene>
    <name evidence="2" type="ORF">DMB68_03200</name>
</gene>
<dbReference type="OrthoDB" id="978645at2"/>
<dbReference type="EMBL" id="QJHL01000001">
    <property type="protein sequence ID" value="PXY46204.1"/>
    <property type="molecule type" value="Genomic_DNA"/>
</dbReference>
<accession>A0A2V4CK32</accession>
<dbReference type="Proteomes" id="UP000247681">
    <property type="component" value="Unassembled WGS sequence"/>
</dbReference>
<dbReference type="RefSeq" id="WP_110345215.1">
    <property type="nucleotide sequence ID" value="NZ_QJHL01000001.1"/>
</dbReference>
<dbReference type="AlphaFoldDB" id="A0A2V4CK32"/>
<feature type="signal peptide" evidence="1">
    <location>
        <begin position="1"/>
        <end position="18"/>
    </location>
</feature>
<sequence length="161" mass="17657">MKKIILSAIMLVGLVSMAQSQEIAKNALGIRIGDNNGFGGETSYQRGLSNNNRLEFDLGWRDIRDYDAIKGLALYQWVWNLDGGFNWYVGAGAGIASWDYDGKEDDDSGTSVFAAGNIGIEYGFKEVPLLLSFDARPEIGSGNYDDDNFGFDVGIGVKFKF</sequence>
<keyword evidence="1" id="KW-0732">Signal</keyword>
<reference evidence="2 3" key="1">
    <citation type="submission" date="2018-05" db="EMBL/GenBank/DDBJ databases">
        <title>Flavobacterium sp. strain IMCC34758, incomplete genome.</title>
        <authorList>
            <person name="Joung Y."/>
        </authorList>
    </citation>
    <scope>NUCLEOTIDE SEQUENCE [LARGE SCALE GENOMIC DNA]</scope>
    <source>
        <strain evidence="2 3">IMCC34758</strain>
    </source>
</reference>
<dbReference type="SUPFAM" id="SSF56925">
    <property type="entry name" value="OMPA-like"/>
    <property type="match status" value="1"/>
</dbReference>